<evidence type="ECO:0000313" key="1">
    <source>
        <dbReference type="EMBL" id="KAK5045725.1"/>
    </source>
</evidence>
<name>A0AAV9MWS3_9EURO</name>
<proteinExistence type="predicted"/>
<dbReference type="Gene3D" id="3.10.450.50">
    <property type="match status" value="1"/>
</dbReference>
<keyword evidence="2" id="KW-1185">Reference proteome</keyword>
<dbReference type="SUPFAM" id="SSF54427">
    <property type="entry name" value="NTF2-like"/>
    <property type="match status" value="1"/>
</dbReference>
<organism evidence="1 2">
    <name type="scientific">Exophiala bonariae</name>
    <dbReference type="NCBI Taxonomy" id="1690606"/>
    <lineage>
        <taxon>Eukaryota</taxon>
        <taxon>Fungi</taxon>
        <taxon>Dikarya</taxon>
        <taxon>Ascomycota</taxon>
        <taxon>Pezizomycotina</taxon>
        <taxon>Eurotiomycetes</taxon>
        <taxon>Chaetothyriomycetidae</taxon>
        <taxon>Chaetothyriales</taxon>
        <taxon>Herpotrichiellaceae</taxon>
        <taxon>Exophiala</taxon>
    </lineage>
</organism>
<evidence type="ECO:0000313" key="2">
    <source>
        <dbReference type="Proteomes" id="UP001358417"/>
    </source>
</evidence>
<dbReference type="InterPro" id="IPR032710">
    <property type="entry name" value="NTF2-like_dom_sf"/>
</dbReference>
<dbReference type="RefSeq" id="XP_064701343.1">
    <property type="nucleotide sequence ID" value="XM_064852636.1"/>
</dbReference>
<dbReference type="EMBL" id="JAVRRD010000035">
    <property type="protein sequence ID" value="KAK5045725.1"/>
    <property type="molecule type" value="Genomic_DNA"/>
</dbReference>
<protein>
    <submittedName>
        <fullName evidence="1">Uncharacterized protein</fullName>
    </submittedName>
</protein>
<dbReference type="Proteomes" id="UP001358417">
    <property type="component" value="Unassembled WGS sequence"/>
</dbReference>
<dbReference type="AlphaFoldDB" id="A0AAV9MWS3"/>
<reference evidence="1 2" key="1">
    <citation type="submission" date="2023-08" db="EMBL/GenBank/DDBJ databases">
        <title>Black Yeasts Isolated from many extreme environments.</title>
        <authorList>
            <person name="Coleine C."/>
            <person name="Stajich J.E."/>
            <person name="Selbmann L."/>
        </authorList>
    </citation>
    <scope>NUCLEOTIDE SEQUENCE [LARGE SCALE GENOMIC DNA]</scope>
    <source>
        <strain evidence="1 2">CCFEE 5792</strain>
    </source>
</reference>
<dbReference type="GeneID" id="89977255"/>
<accession>A0AAV9MWS3</accession>
<gene>
    <name evidence="1" type="ORF">LTR84_009094</name>
</gene>
<comment type="caution">
    <text evidence="1">The sequence shown here is derived from an EMBL/GenBank/DDBJ whole genome shotgun (WGS) entry which is preliminary data.</text>
</comment>
<sequence>MFKYSTEIEEAYALSNDPPERTVAEVTLIKKIIELYIAAFKYGDSETVSKLRHPQYKQHNPDVWDRLQGLVGFATMQQLAAQNSGQAQPPAFKYKRFLRDGDFLTIHMHVVRWPGD</sequence>